<evidence type="ECO:0000313" key="1">
    <source>
        <dbReference type="EMBL" id="KAJ7521633.1"/>
    </source>
</evidence>
<accession>A0ACC2AVQ9</accession>
<organism evidence="1 2">
    <name type="scientific">Diphasiastrum complanatum</name>
    <name type="common">Issler's clubmoss</name>
    <name type="synonym">Lycopodium complanatum</name>
    <dbReference type="NCBI Taxonomy" id="34168"/>
    <lineage>
        <taxon>Eukaryota</taxon>
        <taxon>Viridiplantae</taxon>
        <taxon>Streptophyta</taxon>
        <taxon>Embryophyta</taxon>
        <taxon>Tracheophyta</taxon>
        <taxon>Lycopodiopsida</taxon>
        <taxon>Lycopodiales</taxon>
        <taxon>Lycopodiaceae</taxon>
        <taxon>Lycopodioideae</taxon>
        <taxon>Diphasiastrum</taxon>
    </lineage>
</organism>
<dbReference type="EMBL" id="CM055110">
    <property type="protein sequence ID" value="KAJ7521633.1"/>
    <property type="molecule type" value="Genomic_DNA"/>
</dbReference>
<dbReference type="Proteomes" id="UP001162992">
    <property type="component" value="Chromosome 19"/>
</dbReference>
<reference evidence="2" key="1">
    <citation type="journal article" date="2024" name="Proc. Natl. Acad. Sci. U.S.A.">
        <title>Extraordinary preservation of gene collinearity over three hundred million years revealed in homosporous lycophytes.</title>
        <authorList>
            <person name="Li C."/>
            <person name="Wickell D."/>
            <person name="Kuo L.Y."/>
            <person name="Chen X."/>
            <person name="Nie B."/>
            <person name="Liao X."/>
            <person name="Peng D."/>
            <person name="Ji J."/>
            <person name="Jenkins J."/>
            <person name="Williams M."/>
            <person name="Shu S."/>
            <person name="Plott C."/>
            <person name="Barry K."/>
            <person name="Rajasekar S."/>
            <person name="Grimwood J."/>
            <person name="Han X."/>
            <person name="Sun S."/>
            <person name="Hou Z."/>
            <person name="He W."/>
            <person name="Dai G."/>
            <person name="Sun C."/>
            <person name="Schmutz J."/>
            <person name="Leebens-Mack J.H."/>
            <person name="Li F.W."/>
            <person name="Wang L."/>
        </authorList>
    </citation>
    <scope>NUCLEOTIDE SEQUENCE [LARGE SCALE GENOMIC DNA]</scope>
    <source>
        <strain evidence="2">cv. PW_Plant_1</strain>
    </source>
</reference>
<evidence type="ECO:0000313" key="2">
    <source>
        <dbReference type="Proteomes" id="UP001162992"/>
    </source>
</evidence>
<sequence>MLTNSCLVRNVQDTLPTMGILKDERLTCRICLESINRDGLQLGCCCKGDLALAHKNCAIKWFSIRRNGLCEVCSDKAKNLDSLIVLSDFSSNRWDAEDVFYDVDYNGSWRDLAALFLNGALTSFWQWLRDLSEFP</sequence>
<gene>
    <name evidence="1" type="ORF">O6H91_19G062000</name>
</gene>
<proteinExistence type="predicted"/>
<comment type="caution">
    <text evidence="1">The sequence shown here is derived from an EMBL/GenBank/DDBJ whole genome shotgun (WGS) entry which is preliminary data.</text>
</comment>
<protein>
    <submittedName>
        <fullName evidence="1">Uncharacterized protein</fullName>
    </submittedName>
</protein>
<keyword evidence="2" id="KW-1185">Reference proteome</keyword>
<name>A0ACC2AVQ9_DIPCM</name>